<comment type="subcellular location">
    <subcellularLocation>
        <location evidence="1">Membrane</location>
        <topology evidence="1">Single-pass type I membrane protein</topology>
    </subcellularLocation>
</comment>
<keyword evidence="4" id="KW-0325">Glycoprotein</keyword>
<evidence type="ECO:0000313" key="10">
    <source>
        <dbReference type="Proteomes" id="UP000887568"/>
    </source>
</evidence>
<evidence type="ECO:0000256" key="2">
    <source>
        <dbReference type="ARBA" id="ARBA00023136"/>
    </source>
</evidence>
<dbReference type="InterPro" id="IPR013162">
    <property type="entry name" value="CD80_C2-set"/>
</dbReference>
<sequence length="624" mass="66950">MSSRHQGPVPYVTSTFPGHFKAVFRMFNPAVMSCRKRGLVVLALRTLLFSLSSAAVVFRDSPEDLVLAAGNTAVLRCSIQAGGGERDTVKWMHLESDQVLSKNGRITTPAQEKYSVVGDHEANGEYHLRIIGVQLTDRGEYRCMCGSEYRSAILTVVVPPDTGYPLCHVQPNPTQQQPGRIAELTCNSHGGTPPAALIWHRKGEPISEVTTHSNALKSLVTAEDNGVVFTCFAQSKAASLPVRRCEVMVLNTPPTGSINPDLHVVYPGDSASYTCTGAGISKVIRYRWLVNSIDVTRAENRGQRYEVLDNNRTLRITDVRSWEDGAVIACEVSIASGLTGRARAKLSIALQPVTSAANEANPGALFPINDRVPTENDKKTGPTGLKPQGNTATAGVVAGATMATVGIILALVAIAILLLKIKASGHFSMANANEKKCFPDKLDLSTGTIKKVDECPIYAKPNKLRKGPAPAPPGAAAAVLAACDLAMQKKQLRKNHHSYEKVEILGCSSPGQTYTLPVRLQARAPTTPKTRRSDTLRCIKAQAPLPPNLPPLPRSPLPPLPQKSPLPTPTPSDWPTGDLVYADLDLPAKTETVNQSHPSFVGVDYAMLQGRNSGSSGGYDWGTS</sequence>
<dbReference type="InterPro" id="IPR013783">
    <property type="entry name" value="Ig-like_fold"/>
</dbReference>
<proteinExistence type="predicted"/>
<feature type="domain" description="Ig-like" evidence="8">
    <location>
        <begin position="165"/>
        <end position="241"/>
    </location>
</feature>
<dbReference type="InterPro" id="IPR051275">
    <property type="entry name" value="Cell_adhesion_signaling"/>
</dbReference>
<evidence type="ECO:0000313" key="9">
    <source>
        <dbReference type="EnsemblMetazoa" id="XP_038063099.1"/>
    </source>
</evidence>
<protein>
    <recommendedName>
        <fullName evidence="8">Ig-like domain-containing protein</fullName>
    </recommendedName>
</protein>
<name>A0A914AI81_PATMI</name>
<dbReference type="SMART" id="SM00408">
    <property type="entry name" value="IGc2"/>
    <property type="match status" value="3"/>
</dbReference>
<dbReference type="OrthoDB" id="5843397at2759"/>
<dbReference type="InterPro" id="IPR013098">
    <property type="entry name" value="Ig_I-set"/>
</dbReference>
<dbReference type="Proteomes" id="UP000887568">
    <property type="component" value="Unplaced"/>
</dbReference>
<evidence type="ECO:0000256" key="5">
    <source>
        <dbReference type="ARBA" id="ARBA00023319"/>
    </source>
</evidence>
<evidence type="ECO:0000256" key="7">
    <source>
        <dbReference type="SAM" id="Phobius"/>
    </source>
</evidence>
<evidence type="ECO:0000256" key="1">
    <source>
        <dbReference type="ARBA" id="ARBA00004479"/>
    </source>
</evidence>
<keyword evidence="7" id="KW-1133">Transmembrane helix</keyword>
<dbReference type="EnsemblMetazoa" id="XM_038207171.1">
    <property type="protein sequence ID" value="XP_038063099.1"/>
    <property type="gene ID" value="LOC119733799"/>
</dbReference>
<dbReference type="GO" id="GO:0098609">
    <property type="term" value="P:cell-cell adhesion"/>
    <property type="evidence" value="ECO:0007669"/>
    <property type="project" value="TreeGrafter"/>
</dbReference>
<dbReference type="GO" id="GO:0005911">
    <property type="term" value="C:cell-cell junction"/>
    <property type="evidence" value="ECO:0007669"/>
    <property type="project" value="TreeGrafter"/>
</dbReference>
<dbReference type="InterPro" id="IPR036179">
    <property type="entry name" value="Ig-like_dom_sf"/>
</dbReference>
<dbReference type="InterPro" id="IPR007110">
    <property type="entry name" value="Ig-like_dom"/>
</dbReference>
<keyword evidence="2 7" id="KW-0472">Membrane</keyword>
<dbReference type="GO" id="GO:0050839">
    <property type="term" value="F:cell adhesion molecule binding"/>
    <property type="evidence" value="ECO:0007669"/>
    <property type="project" value="TreeGrafter"/>
</dbReference>
<dbReference type="GO" id="GO:0005886">
    <property type="term" value="C:plasma membrane"/>
    <property type="evidence" value="ECO:0007669"/>
    <property type="project" value="TreeGrafter"/>
</dbReference>
<dbReference type="GeneID" id="119733799"/>
<feature type="region of interest" description="Disordered" evidence="6">
    <location>
        <begin position="364"/>
        <end position="389"/>
    </location>
</feature>
<organism evidence="9 10">
    <name type="scientific">Patiria miniata</name>
    <name type="common">Bat star</name>
    <name type="synonym">Asterina miniata</name>
    <dbReference type="NCBI Taxonomy" id="46514"/>
    <lineage>
        <taxon>Eukaryota</taxon>
        <taxon>Metazoa</taxon>
        <taxon>Echinodermata</taxon>
        <taxon>Eleutherozoa</taxon>
        <taxon>Asterozoa</taxon>
        <taxon>Asteroidea</taxon>
        <taxon>Valvatacea</taxon>
        <taxon>Valvatida</taxon>
        <taxon>Asterinidae</taxon>
        <taxon>Patiria</taxon>
    </lineage>
</organism>
<feature type="domain" description="Ig-like" evidence="8">
    <location>
        <begin position="254"/>
        <end position="347"/>
    </location>
</feature>
<dbReference type="SUPFAM" id="SSF48726">
    <property type="entry name" value="Immunoglobulin"/>
    <property type="match status" value="2"/>
</dbReference>
<dbReference type="PROSITE" id="PS50835">
    <property type="entry name" value="IG_LIKE"/>
    <property type="match status" value="3"/>
</dbReference>
<evidence type="ECO:0000259" key="8">
    <source>
        <dbReference type="PROSITE" id="PS50835"/>
    </source>
</evidence>
<dbReference type="SMART" id="SM00409">
    <property type="entry name" value="IG"/>
    <property type="match status" value="3"/>
</dbReference>
<keyword evidence="5" id="KW-0393">Immunoglobulin domain</keyword>
<dbReference type="PANTHER" id="PTHR11640:SF31">
    <property type="entry name" value="IRREGULAR CHIASM C-ROUGHEST PROTEIN-RELATED"/>
    <property type="match status" value="1"/>
</dbReference>
<dbReference type="Pfam" id="PF08205">
    <property type="entry name" value="C2-set_2"/>
    <property type="match status" value="1"/>
</dbReference>
<dbReference type="PANTHER" id="PTHR11640">
    <property type="entry name" value="NEPHRIN"/>
    <property type="match status" value="1"/>
</dbReference>
<keyword evidence="10" id="KW-1185">Reference proteome</keyword>
<feature type="transmembrane region" description="Helical" evidence="7">
    <location>
        <begin position="396"/>
        <end position="419"/>
    </location>
</feature>
<accession>A0A914AI81</accession>
<dbReference type="InterPro" id="IPR003599">
    <property type="entry name" value="Ig_sub"/>
</dbReference>
<dbReference type="RefSeq" id="XP_038063099.1">
    <property type="nucleotide sequence ID" value="XM_038207171.1"/>
</dbReference>
<keyword evidence="7" id="KW-0812">Transmembrane</keyword>
<reference evidence="9" key="1">
    <citation type="submission" date="2022-11" db="UniProtKB">
        <authorList>
            <consortium name="EnsemblMetazoa"/>
        </authorList>
    </citation>
    <scope>IDENTIFICATION</scope>
</reference>
<feature type="region of interest" description="Disordered" evidence="6">
    <location>
        <begin position="542"/>
        <end position="578"/>
    </location>
</feature>
<dbReference type="Gene3D" id="2.60.40.10">
    <property type="entry name" value="Immunoglobulins"/>
    <property type="match status" value="3"/>
</dbReference>
<feature type="domain" description="Ig-like" evidence="8">
    <location>
        <begin position="29"/>
        <end position="155"/>
    </location>
</feature>
<evidence type="ECO:0000256" key="4">
    <source>
        <dbReference type="ARBA" id="ARBA00023180"/>
    </source>
</evidence>
<evidence type="ECO:0000256" key="6">
    <source>
        <dbReference type="SAM" id="MobiDB-lite"/>
    </source>
</evidence>
<feature type="compositionally biased region" description="Pro residues" evidence="6">
    <location>
        <begin position="544"/>
        <end position="572"/>
    </location>
</feature>
<keyword evidence="3" id="KW-1015">Disulfide bond</keyword>
<evidence type="ECO:0000256" key="3">
    <source>
        <dbReference type="ARBA" id="ARBA00023157"/>
    </source>
</evidence>
<dbReference type="InterPro" id="IPR003598">
    <property type="entry name" value="Ig_sub2"/>
</dbReference>
<dbReference type="AlphaFoldDB" id="A0A914AI81"/>
<dbReference type="Pfam" id="PF07679">
    <property type="entry name" value="I-set"/>
    <property type="match status" value="1"/>
</dbReference>